<dbReference type="Gene3D" id="3.40.50.300">
    <property type="entry name" value="P-loop containing nucleotide triphosphate hydrolases"/>
    <property type="match status" value="1"/>
</dbReference>
<protein>
    <recommendedName>
        <fullName evidence="4">Restriction endonuclease</fullName>
    </recommendedName>
</protein>
<dbReference type="Proteomes" id="UP000344274">
    <property type="component" value="Unassembled WGS sequence"/>
</dbReference>
<dbReference type="SUPFAM" id="SSF52540">
    <property type="entry name" value="P-loop containing nucleoside triphosphate hydrolases"/>
    <property type="match status" value="1"/>
</dbReference>
<evidence type="ECO:0000313" key="3">
    <source>
        <dbReference type="Proteomes" id="UP000344274"/>
    </source>
</evidence>
<name>A0A5E6S6R7_PSEFL</name>
<feature type="region of interest" description="Disordered" evidence="1">
    <location>
        <begin position="213"/>
        <end position="236"/>
    </location>
</feature>
<evidence type="ECO:0000313" key="2">
    <source>
        <dbReference type="EMBL" id="VVM76376.1"/>
    </source>
</evidence>
<evidence type="ECO:0000256" key="1">
    <source>
        <dbReference type="SAM" id="MobiDB-lite"/>
    </source>
</evidence>
<organism evidence="2 3">
    <name type="scientific">Pseudomonas fluorescens</name>
    <dbReference type="NCBI Taxonomy" id="294"/>
    <lineage>
        <taxon>Bacteria</taxon>
        <taxon>Pseudomonadati</taxon>
        <taxon>Pseudomonadota</taxon>
        <taxon>Gammaproteobacteria</taxon>
        <taxon>Pseudomonadales</taxon>
        <taxon>Pseudomonadaceae</taxon>
        <taxon>Pseudomonas</taxon>
    </lineage>
</organism>
<dbReference type="InterPro" id="IPR027417">
    <property type="entry name" value="P-loop_NTPase"/>
</dbReference>
<dbReference type="AlphaFoldDB" id="A0A5E6S6R7"/>
<dbReference type="RefSeq" id="WP_191629288.1">
    <property type="nucleotide sequence ID" value="NZ_CABVHB010000012.1"/>
</dbReference>
<sequence length="754" mass="84119">MVDLQDDEQLKGACARLGNALGSAGNQSWIAELLKWMEKVRNVSHSEFMSEQFQLSLWNSEAVSSTGMGSVDISSVAKSQSIAQQLWDLKVSYNATDDALEKEALISEAWKSVKPEVVRLAKRTPELKMYRLFALVCPGSFTTIAHFRKLHELATVMGIHARGEPGHRLHRRVLDRLDKVIGSVDTPFSKEGATRLTIPWLLYMNHVQTPEAEPTEISDPATGREMLNPLPPERRRRGMLSIKGGTSTIQAMIEFAAEGCTREDFLQHLQSVSPLAKKSTLATQLNALMAEWGALKAQGHELILTPRGEALLESGDPDEVLDWMITKILGFDNLLHELAHSPMANRDAILFLRKVNPGWTKDFAPSSLIGWLRALQLVKLTDKVLSLTERGAQWVKKIHWEPKGLPAPERVEEQDLDDALSSAKSVLAERPLLKDIVGRFDPEFQFPAELIAQLDAGLWSHSRRHFAVLTGLSGSGKTQLARGYALSMWQDEPVPGEGLLIVPVQPGWHDYSSLLGYVNPLEADSYVRTGVLDFLLQASADPSKPYTLVLDEMNLSHPEQYLAPLLSAMETGESIELHGQAEGLNGVPSGIPYPQNLVIIGTVNMDETTHGLSDKVLDRATVIEFWDIDLNAFPGWQSSSLAQDQIEVIRTLTAQLMDVLRPLRMHFGWRTLHDILGYIQQTQLGEVIEFRRALDHAVYSKILPKLRGEDSPRVQRMFSLLKVVLKDADLKLSSTKVEEMGEELGQTGSTRFWR</sequence>
<evidence type="ECO:0008006" key="4">
    <source>
        <dbReference type="Google" id="ProtNLM"/>
    </source>
</evidence>
<dbReference type="EMBL" id="CABVHB010000012">
    <property type="protein sequence ID" value="VVM76376.1"/>
    <property type="molecule type" value="Genomic_DNA"/>
</dbReference>
<proteinExistence type="predicted"/>
<reference evidence="2 3" key="1">
    <citation type="submission" date="2019-09" db="EMBL/GenBank/DDBJ databases">
        <authorList>
            <person name="Chandra G."/>
            <person name="Truman W A."/>
        </authorList>
    </citation>
    <scope>NUCLEOTIDE SEQUENCE [LARGE SCALE GENOMIC DNA]</scope>
    <source>
        <strain evidence="2">PS673</strain>
    </source>
</reference>
<gene>
    <name evidence="2" type="ORF">PS673_02044</name>
</gene>
<accession>A0A5E6S6R7</accession>